<evidence type="ECO:0000256" key="2">
    <source>
        <dbReference type="ARBA" id="ARBA00023015"/>
    </source>
</evidence>
<keyword evidence="2" id="KW-0805">Transcription regulation</keyword>
<feature type="domain" description="HTH merR-type" evidence="5">
    <location>
        <begin position="12"/>
        <end position="80"/>
    </location>
</feature>
<keyword evidence="3" id="KW-0238">DNA-binding</keyword>
<protein>
    <submittedName>
        <fullName evidence="6">MerR family transcriptional regulator</fullName>
    </submittedName>
</protein>
<dbReference type="PROSITE" id="PS50937">
    <property type="entry name" value="HTH_MERR_2"/>
    <property type="match status" value="1"/>
</dbReference>
<dbReference type="PANTHER" id="PTHR30204:SF69">
    <property type="entry name" value="MERR-FAMILY TRANSCRIPTIONAL REGULATOR"/>
    <property type="match status" value="1"/>
</dbReference>
<dbReference type="InterPro" id="IPR047057">
    <property type="entry name" value="MerR_fam"/>
</dbReference>
<proteinExistence type="predicted"/>
<dbReference type="Proteomes" id="UP001339911">
    <property type="component" value="Unassembled WGS sequence"/>
</dbReference>
<evidence type="ECO:0000256" key="4">
    <source>
        <dbReference type="ARBA" id="ARBA00023163"/>
    </source>
</evidence>
<dbReference type="PRINTS" id="PR00040">
    <property type="entry name" value="HTHMERR"/>
</dbReference>
<dbReference type="EMBL" id="JAZGQL010000010">
    <property type="protein sequence ID" value="MEE6308427.1"/>
    <property type="molecule type" value="Genomic_DNA"/>
</dbReference>
<organism evidence="6 7">
    <name type="scientific">Plantactinospora veratri</name>
    <dbReference type="NCBI Taxonomy" id="1436122"/>
    <lineage>
        <taxon>Bacteria</taxon>
        <taxon>Bacillati</taxon>
        <taxon>Actinomycetota</taxon>
        <taxon>Actinomycetes</taxon>
        <taxon>Micromonosporales</taxon>
        <taxon>Micromonosporaceae</taxon>
        <taxon>Plantactinospora</taxon>
    </lineage>
</organism>
<comment type="caution">
    <text evidence="6">The sequence shown here is derived from an EMBL/GenBank/DDBJ whole genome shotgun (WGS) entry which is preliminary data.</text>
</comment>
<evidence type="ECO:0000313" key="7">
    <source>
        <dbReference type="Proteomes" id="UP001339911"/>
    </source>
</evidence>
<keyword evidence="7" id="KW-1185">Reference proteome</keyword>
<dbReference type="PANTHER" id="PTHR30204">
    <property type="entry name" value="REDOX-CYCLING DRUG-SENSING TRANSCRIPTIONAL ACTIVATOR SOXR"/>
    <property type="match status" value="1"/>
</dbReference>
<evidence type="ECO:0000256" key="1">
    <source>
        <dbReference type="ARBA" id="ARBA00022491"/>
    </source>
</evidence>
<gene>
    <name evidence="6" type="ORF">V1634_16490</name>
</gene>
<reference evidence="6 7" key="1">
    <citation type="submission" date="2024-01" db="EMBL/GenBank/DDBJ databases">
        <title>Genome insights into Plantactinospora veratri sp. nov.</title>
        <authorList>
            <person name="Wang L."/>
        </authorList>
    </citation>
    <scope>NUCLEOTIDE SEQUENCE [LARGE SCALE GENOMIC DNA]</scope>
    <source>
        <strain evidence="6 7">NEAU-FHS4</strain>
    </source>
</reference>
<sequence length="141" mass="15788">MKSSPVPVEDAELTIGELAAQFGLATHVLRHWESVGLIKPARRVNGRRRYTRAQLTRVAIIIRGREVGIGLDQLRMMLGADDAAARRAVLQRHRDELDRRIAVATASRDLLDHALDCPVEDFLQCPDFQRLVQGPGCRLDT</sequence>
<evidence type="ECO:0000313" key="6">
    <source>
        <dbReference type="EMBL" id="MEE6308427.1"/>
    </source>
</evidence>
<keyword evidence="1" id="KW-0678">Repressor</keyword>
<dbReference type="Pfam" id="PF13411">
    <property type="entry name" value="MerR_1"/>
    <property type="match status" value="1"/>
</dbReference>
<keyword evidence="4" id="KW-0804">Transcription</keyword>
<dbReference type="InterPro" id="IPR000551">
    <property type="entry name" value="MerR-type_HTH_dom"/>
</dbReference>
<evidence type="ECO:0000256" key="3">
    <source>
        <dbReference type="ARBA" id="ARBA00023125"/>
    </source>
</evidence>
<dbReference type="Gene3D" id="1.10.1660.10">
    <property type="match status" value="1"/>
</dbReference>
<dbReference type="RefSeq" id="WP_331208708.1">
    <property type="nucleotide sequence ID" value="NZ_JAZGQL010000010.1"/>
</dbReference>
<dbReference type="SUPFAM" id="SSF46955">
    <property type="entry name" value="Putative DNA-binding domain"/>
    <property type="match status" value="1"/>
</dbReference>
<dbReference type="InterPro" id="IPR009061">
    <property type="entry name" value="DNA-bd_dom_put_sf"/>
</dbReference>
<evidence type="ECO:0000259" key="5">
    <source>
        <dbReference type="PROSITE" id="PS50937"/>
    </source>
</evidence>
<accession>A0ABU7SET2</accession>
<name>A0ABU7SET2_9ACTN</name>
<dbReference type="SMART" id="SM00422">
    <property type="entry name" value="HTH_MERR"/>
    <property type="match status" value="1"/>
</dbReference>